<dbReference type="InterPro" id="IPR014018">
    <property type="entry name" value="SecA_motor_DEAD"/>
</dbReference>
<dbReference type="Gene3D" id="3.90.1440.10">
    <property type="entry name" value="SecA, preprotein cross-linking domain"/>
    <property type="match status" value="1"/>
</dbReference>
<dbReference type="Pfam" id="PF07517">
    <property type="entry name" value="SecA_DEAD"/>
    <property type="match status" value="1"/>
</dbReference>
<dbReference type="InterPro" id="IPR011115">
    <property type="entry name" value="SecA_DEAD"/>
</dbReference>
<dbReference type="PRINTS" id="PR00906">
    <property type="entry name" value="SECA"/>
</dbReference>
<feature type="binding site" evidence="11">
    <location>
        <position position="123"/>
    </location>
    <ligand>
        <name>ATP</name>
        <dbReference type="ChEBI" id="CHEBI:30616"/>
    </ligand>
</feature>
<evidence type="ECO:0000256" key="2">
    <source>
        <dbReference type="ARBA" id="ARBA00022475"/>
    </source>
</evidence>
<feature type="domain" description="SecA family profile" evidence="14">
    <location>
        <begin position="35"/>
        <end position="645"/>
    </location>
</feature>
<evidence type="ECO:0000259" key="13">
    <source>
        <dbReference type="PROSITE" id="PS51194"/>
    </source>
</evidence>
<dbReference type="GO" id="GO:0031522">
    <property type="term" value="C:cell envelope Sec protein transport complex"/>
    <property type="evidence" value="ECO:0007669"/>
    <property type="project" value="TreeGrafter"/>
</dbReference>
<evidence type="ECO:0000256" key="9">
    <source>
        <dbReference type="ARBA" id="ARBA00023010"/>
    </source>
</evidence>
<organism evidence="15 16">
    <name type="scientific">Yoonia sediminilitoris</name>
    <dbReference type="NCBI Taxonomy" id="1286148"/>
    <lineage>
        <taxon>Bacteria</taxon>
        <taxon>Pseudomonadati</taxon>
        <taxon>Pseudomonadota</taxon>
        <taxon>Alphaproteobacteria</taxon>
        <taxon>Rhodobacterales</taxon>
        <taxon>Paracoccaceae</taxon>
        <taxon>Yoonia</taxon>
    </lineage>
</organism>
<dbReference type="InterPro" id="IPR014001">
    <property type="entry name" value="Helicase_ATP-bd"/>
</dbReference>
<evidence type="ECO:0000256" key="7">
    <source>
        <dbReference type="ARBA" id="ARBA00022927"/>
    </source>
</evidence>
<keyword evidence="3 11" id="KW-0963">Cytoplasm</keyword>
<dbReference type="Pfam" id="PF21090">
    <property type="entry name" value="P-loop_SecA"/>
    <property type="match status" value="1"/>
</dbReference>
<comment type="catalytic activity">
    <reaction evidence="11">
        <text>ATP + H2O + cellular proteinSide 1 = ADP + phosphate + cellular proteinSide 2.</text>
        <dbReference type="EC" id="7.4.2.8"/>
    </reaction>
</comment>
<protein>
    <recommendedName>
        <fullName evidence="11">Protein translocase subunit SecA</fullName>
        <ecNumber evidence="11">7.4.2.8</ecNumber>
    </recommendedName>
</protein>
<comment type="subcellular location">
    <subcellularLocation>
        <location evidence="11">Cell membrane</location>
        <topology evidence="11">Peripheral membrane protein</topology>
        <orientation evidence="11">Cytoplasmic side</orientation>
    </subcellularLocation>
    <subcellularLocation>
        <location evidence="11">Cytoplasm</location>
    </subcellularLocation>
    <text evidence="11">Distribution is 50-50.</text>
</comment>
<dbReference type="InterPro" id="IPR001650">
    <property type="entry name" value="Helicase_C-like"/>
</dbReference>
<dbReference type="GO" id="GO:0005886">
    <property type="term" value="C:plasma membrane"/>
    <property type="evidence" value="ECO:0007669"/>
    <property type="project" value="UniProtKB-SubCell"/>
</dbReference>
<dbReference type="EMBL" id="QBUD01000002">
    <property type="protein sequence ID" value="PUB17062.1"/>
    <property type="molecule type" value="Genomic_DNA"/>
</dbReference>
<dbReference type="GO" id="GO:0008564">
    <property type="term" value="F:protein-exporting ATPase activity"/>
    <property type="evidence" value="ECO:0007669"/>
    <property type="project" value="UniProtKB-EC"/>
</dbReference>
<dbReference type="CDD" id="cd18803">
    <property type="entry name" value="SF2_C_secA"/>
    <property type="match status" value="1"/>
</dbReference>
<evidence type="ECO:0000256" key="6">
    <source>
        <dbReference type="ARBA" id="ARBA00022840"/>
    </source>
</evidence>
<dbReference type="PROSITE" id="PS01312">
    <property type="entry name" value="SECA"/>
    <property type="match status" value="1"/>
</dbReference>
<dbReference type="PROSITE" id="PS51196">
    <property type="entry name" value="SECA_MOTOR_DEAD"/>
    <property type="match status" value="1"/>
</dbReference>
<comment type="similarity">
    <text evidence="11">Belongs to the SecA family.</text>
</comment>
<comment type="caution">
    <text evidence="15">The sequence shown here is derived from an EMBL/GenBank/DDBJ whole genome shotgun (WGS) entry which is preliminary data.</text>
</comment>
<keyword evidence="16" id="KW-1185">Reference proteome</keyword>
<keyword evidence="8 11" id="KW-1278">Translocase</keyword>
<dbReference type="InterPro" id="IPR027417">
    <property type="entry name" value="P-loop_NTPase"/>
</dbReference>
<dbReference type="SMART" id="SM00958">
    <property type="entry name" value="SecA_PP_bind"/>
    <property type="match status" value="1"/>
</dbReference>
<gene>
    <name evidence="11" type="primary">secA</name>
    <name evidence="15" type="ORF">C8N45_10272</name>
</gene>
<dbReference type="GO" id="GO:0006605">
    <property type="term" value="P:protein targeting"/>
    <property type="evidence" value="ECO:0007669"/>
    <property type="project" value="UniProtKB-UniRule"/>
</dbReference>
<proteinExistence type="inferred from homology"/>
<keyword evidence="10 11" id="KW-0472">Membrane</keyword>
<dbReference type="PANTHER" id="PTHR30612:SF0">
    <property type="entry name" value="CHLOROPLAST PROTEIN-TRANSPORTING ATPASE"/>
    <property type="match status" value="1"/>
</dbReference>
<keyword evidence="1 11" id="KW-0813">Transport</keyword>
<feature type="domain" description="Helicase ATP-binding" evidence="12">
    <location>
        <begin position="125"/>
        <end position="303"/>
    </location>
</feature>
<dbReference type="PROSITE" id="PS51192">
    <property type="entry name" value="HELICASE_ATP_BIND_1"/>
    <property type="match status" value="1"/>
</dbReference>
<feature type="domain" description="Helicase C-terminal" evidence="13">
    <location>
        <begin position="478"/>
        <end position="642"/>
    </location>
</feature>
<dbReference type="Gene3D" id="3.40.50.300">
    <property type="entry name" value="P-loop containing nucleotide triphosphate hydrolases"/>
    <property type="match status" value="2"/>
</dbReference>
<evidence type="ECO:0000256" key="4">
    <source>
        <dbReference type="ARBA" id="ARBA00022519"/>
    </source>
</evidence>
<dbReference type="InterPro" id="IPR011130">
    <property type="entry name" value="SecA_preprotein_X-link_dom"/>
</dbReference>
<dbReference type="FunFam" id="3.40.50.300:FF:000429">
    <property type="entry name" value="Preprotein translocase subunit SecA"/>
    <property type="match status" value="1"/>
</dbReference>
<dbReference type="SUPFAM" id="SSF52540">
    <property type="entry name" value="P-loop containing nucleoside triphosphate hydrolases"/>
    <property type="match status" value="2"/>
</dbReference>
<dbReference type="GO" id="GO:0043952">
    <property type="term" value="P:protein transport by the Sec complex"/>
    <property type="evidence" value="ECO:0007669"/>
    <property type="project" value="TreeGrafter"/>
</dbReference>
<dbReference type="GO" id="GO:0017038">
    <property type="term" value="P:protein import"/>
    <property type="evidence" value="ECO:0007669"/>
    <property type="project" value="InterPro"/>
</dbReference>
<evidence type="ECO:0000256" key="11">
    <source>
        <dbReference type="HAMAP-Rule" id="MF_01382"/>
    </source>
</evidence>
<reference evidence="15 16" key="1">
    <citation type="submission" date="2018-04" db="EMBL/GenBank/DDBJ databases">
        <title>Genomic Encyclopedia of Archaeal and Bacterial Type Strains, Phase II (KMG-II): from individual species to whole genera.</title>
        <authorList>
            <person name="Goeker M."/>
        </authorList>
    </citation>
    <scope>NUCLEOTIDE SEQUENCE [LARGE SCALE GENOMIC DNA]</scope>
    <source>
        <strain evidence="15 16">DSM 29955</strain>
    </source>
</reference>
<keyword evidence="2 11" id="KW-1003">Cell membrane</keyword>
<evidence type="ECO:0000259" key="14">
    <source>
        <dbReference type="PROSITE" id="PS51196"/>
    </source>
</evidence>
<dbReference type="OrthoDB" id="9805579at2"/>
<keyword evidence="9 11" id="KW-0811">Translocation</keyword>
<dbReference type="SMART" id="SM00957">
    <property type="entry name" value="SecA_DEAD"/>
    <property type="match status" value="1"/>
</dbReference>
<dbReference type="AlphaFoldDB" id="A0A2T6KLG8"/>
<dbReference type="GO" id="GO:0005524">
    <property type="term" value="F:ATP binding"/>
    <property type="evidence" value="ECO:0007669"/>
    <property type="project" value="UniProtKB-UniRule"/>
</dbReference>
<name>A0A2T6KLG8_9RHOB</name>
<dbReference type="PANTHER" id="PTHR30612">
    <property type="entry name" value="SECA INNER MEMBRANE COMPONENT OF SEC PROTEIN SECRETION SYSTEM"/>
    <property type="match status" value="1"/>
</dbReference>
<feature type="binding site" evidence="11">
    <location>
        <begin position="141"/>
        <end position="145"/>
    </location>
    <ligand>
        <name>ATP</name>
        <dbReference type="ChEBI" id="CHEBI:30616"/>
    </ligand>
</feature>
<dbReference type="InterPro" id="IPR000185">
    <property type="entry name" value="SecA"/>
</dbReference>
<dbReference type="EC" id="7.4.2.8" evidence="11"/>
<evidence type="ECO:0000313" key="16">
    <source>
        <dbReference type="Proteomes" id="UP000244523"/>
    </source>
</evidence>
<keyword evidence="4" id="KW-0997">Cell inner membrane</keyword>
<dbReference type="Proteomes" id="UP000244523">
    <property type="component" value="Unassembled WGS sequence"/>
</dbReference>
<dbReference type="RefSeq" id="WP_108385243.1">
    <property type="nucleotide sequence ID" value="NZ_QBUD01000002.1"/>
</dbReference>
<comment type="function">
    <text evidence="11">Part of the Sec protein translocase complex. Interacts with the SecYEG preprotein conducting channel. Has a central role in coupling the hydrolysis of ATP to the transfer of proteins into and across the cell membrane, serving both as a receptor for the preprotein-SecB complex and as an ATP-driven molecular motor driving the stepwise translocation of polypeptide chains across the membrane.</text>
</comment>
<feature type="binding site" evidence="11">
    <location>
        <position position="553"/>
    </location>
    <ligand>
        <name>ATP</name>
        <dbReference type="ChEBI" id="CHEBI:30616"/>
    </ligand>
</feature>
<evidence type="ECO:0000256" key="10">
    <source>
        <dbReference type="ARBA" id="ARBA00023136"/>
    </source>
</evidence>
<dbReference type="GO" id="GO:0065002">
    <property type="term" value="P:intracellular protein transmembrane transport"/>
    <property type="evidence" value="ECO:0007669"/>
    <property type="project" value="UniProtKB-UniRule"/>
</dbReference>
<sequence>MSDVGYPNRRIRLPRIVNYAEAPERTETELDRAWAWVQGAFVSQGARWRALKLRPILWAIWRYKRRYAKMTDVELKAAVRPLRIKLRRKRRGNHLPVWAAGEAFALIREVSVRTLGKRHYNVQVLGAWAMMKGQIAEMRTGEGKTLCATLAVAAIALSGRQVHVMTVNDYLAERDAEETAPIYDFLGLTRAVVLEGQDGPTRQAAYLQEIVYATNKEIAFDYLRDRAILRRAPGNLQRKVDKLVPGGGPTEELRLQGLPFAIIDEADSVLIDEARTPLIISGAGALEGSIPEYVYHAAMDAAKSMTSGVHYKIPRGIKRVEILDAGFDYLEDLTEDCEDSFGIPVIRDHSVLQALNALHIFNLGDAYIVKDDKVQIVDENTGRTMPDRTWSDGLHQMVELKEGLEMSQTNETLSRMTYQRFFRRYTQIGGMTGTAQDAAWELWSVYRLAVVKIPTNKRYIRKTDTDRVFRTADAKWKAITKRVKALNKKGQPVLIGTRSITASQEASKRLTAAGLEHQVLSADQDADEAAIVAQAGQPGQIMVATNMAGRGTDIKLGEGVAKMGGLAVILSERHDSRRVDRQLEGRCGRQGEPGRFEAWLSLEDDLMTGPDAARLRRVAYGVSFLGSRATGRFIRARQRRTEAAHAQMRRDLMRQDRALGDTMAFSGQLE</sequence>
<dbReference type="Pfam" id="PF01043">
    <property type="entry name" value="SecA_PP_bind"/>
    <property type="match status" value="1"/>
</dbReference>
<evidence type="ECO:0000259" key="12">
    <source>
        <dbReference type="PROSITE" id="PS51192"/>
    </source>
</evidence>
<dbReference type="CDD" id="cd17928">
    <property type="entry name" value="DEXDc_SecA"/>
    <property type="match status" value="1"/>
</dbReference>
<evidence type="ECO:0000256" key="8">
    <source>
        <dbReference type="ARBA" id="ARBA00022967"/>
    </source>
</evidence>
<dbReference type="GO" id="GO:0005829">
    <property type="term" value="C:cytosol"/>
    <property type="evidence" value="ECO:0007669"/>
    <property type="project" value="TreeGrafter"/>
</dbReference>
<dbReference type="HAMAP" id="MF_01382">
    <property type="entry name" value="SecA"/>
    <property type="match status" value="1"/>
</dbReference>
<keyword evidence="7 11" id="KW-0653">Protein transport</keyword>
<accession>A0A2T6KLG8</accession>
<evidence type="ECO:0000256" key="3">
    <source>
        <dbReference type="ARBA" id="ARBA00022490"/>
    </source>
</evidence>
<dbReference type="SUPFAM" id="SSF81767">
    <property type="entry name" value="Pre-protein crosslinking domain of SecA"/>
    <property type="match status" value="1"/>
</dbReference>
<keyword evidence="5 11" id="KW-0547">Nucleotide-binding</keyword>
<dbReference type="InterPro" id="IPR020937">
    <property type="entry name" value="SecA_CS"/>
</dbReference>
<comment type="subunit">
    <text evidence="11">Monomer and homodimer. Part of the essential Sec protein translocation apparatus which comprises SecA, SecYEG and auxiliary proteins SecDF-YajC and YidC.</text>
</comment>
<keyword evidence="6 11" id="KW-0067">ATP-binding</keyword>
<dbReference type="PROSITE" id="PS51194">
    <property type="entry name" value="HELICASE_CTER"/>
    <property type="match status" value="1"/>
</dbReference>
<evidence type="ECO:0000256" key="5">
    <source>
        <dbReference type="ARBA" id="ARBA00022741"/>
    </source>
</evidence>
<dbReference type="InterPro" id="IPR036670">
    <property type="entry name" value="SecA_X-link_sf"/>
</dbReference>
<evidence type="ECO:0000256" key="1">
    <source>
        <dbReference type="ARBA" id="ARBA00022448"/>
    </source>
</evidence>
<evidence type="ECO:0000313" key="15">
    <source>
        <dbReference type="EMBL" id="PUB17062.1"/>
    </source>
</evidence>
<dbReference type="InterPro" id="IPR044722">
    <property type="entry name" value="SecA_SF2_C"/>
</dbReference>